<dbReference type="PANTHER" id="PTHR13696">
    <property type="entry name" value="P-LOOP CONTAINING NUCLEOSIDE TRIPHOSPHATE HYDROLASE"/>
    <property type="match status" value="1"/>
</dbReference>
<proteinExistence type="predicted"/>
<reference evidence="2 3" key="1">
    <citation type="journal article" date="2021" name="Angew. Chem. Int. Ed. Engl.">
        <title>A novel family of nonribosomal peptides modulate collective behavior in Pseudovibrio bacteria isolated from marine sponges.</title>
        <authorList>
            <person name="Ioca L.P."/>
            <person name="Dai Y."/>
            <person name="Kunakom S."/>
            <person name="Diaz-Espinosa J."/>
            <person name="Krunic A."/>
            <person name="Crnkovic C.M."/>
            <person name="Orjala J."/>
            <person name="Sanchez L.M."/>
            <person name="Ferreira A.G."/>
            <person name="Berlinck R.G.S."/>
            <person name="Eustaquio A.S."/>
        </authorList>
    </citation>
    <scope>NUCLEOTIDE SEQUENCE [LARGE SCALE GENOMIC DNA]</scope>
    <source>
        <strain evidence="2 3">Ab134</strain>
        <plasmid evidence="2 3">pAb134-04</plasmid>
    </source>
</reference>
<dbReference type="CDD" id="cd02042">
    <property type="entry name" value="ParAB_family"/>
    <property type="match status" value="1"/>
</dbReference>
<evidence type="ECO:0000313" key="2">
    <source>
        <dbReference type="EMBL" id="QUS59135.1"/>
    </source>
</evidence>
<keyword evidence="3" id="KW-1185">Reference proteome</keyword>
<dbReference type="PANTHER" id="PTHR13696:SF52">
    <property type="entry name" value="PARA FAMILY PROTEIN CT_582"/>
    <property type="match status" value="1"/>
</dbReference>
<dbReference type="Proteomes" id="UP000680706">
    <property type="component" value="Plasmid pAb134-04"/>
</dbReference>
<evidence type="ECO:0000313" key="3">
    <source>
        <dbReference type="Proteomes" id="UP000680706"/>
    </source>
</evidence>
<evidence type="ECO:0000259" key="1">
    <source>
        <dbReference type="Pfam" id="PF01656"/>
    </source>
</evidence>
<dbReference type="Pfam" id="PF01656">
    <property type="entry name" value="CbiA"/>
    <property type="match status" value="1"/>
</dbReference>
<geneLocation type="plasmid" evidence="2 3">
    <name>pAb134-04</name>
</geneLocation>
<gene>
    <name evidence="2" type="ORF">KGB56_26830</name>
</gene>
<accession>A0ABX8AVQ2</accession>
<dbReference type="Gene3D" id="3.40.50.300">
    <property type="entry name" value="P-loop containing nucleotide triphosphate hydrolases"/>
    <property type="match status" value="1"/>
</dbReference>
<dbReference type="InterPro" id="IPR050678">
    <property type="entry name" value="DNA_Partitioning_ATPase"/>
</dbReference>
<dbReference type="InterPro" id="IPR027417">
    <property type="entry name" value="P-loop_NTPase"/>
</dbReference>
<dbReference type="SUPFAM" id="SSF52540">
    <property type="entry name" value="P-loop containing nucleoside triphosphate hydrolases"/>
    <property type="match status" value="1"/>
</dbReference>
<dbReference type="InterPro" id="IPR002586">
    <property type="entry name" value="CobQ/CobB/MinD/ParA_Nub-bd_dom"/>
</dbReference>
<dbReference type="RefSeq" id="WP_197432699.1">
    <property type="nucleotide sequence ID" value="NZ_CP074130.1"/>
</dbReference>
<sequence length="453" mass="51346">MSVLEQDTMEQDTLLTQVVSDRDSLAEVIEATALRATDPFSHKVTRTYLPREAAELIGCSPSYVNTLAKELDLDVSRDSSNRYRSYSLSNLRAIREEAARRVADTPEKRQRYLPHRSADEDLAIMAFVNFKGGSAKTTTSVHFAQYAALRGYRVLFLDLDPQGSASTIFGYQPVLIEENQSINAALRYENPLSIREVIQKTYFEGIDICLGGQWMTEWEQDTPRVMTNAHHYSAAMQERVPELQAELNTPGLTEDRIDEIEQELAQWQHVEDTGYAALHYYQRLRHVLDEVKDDYDIVVCDTQPALHFASQATIGASNHLLLTIQPEWLDIKSMHQYLTALGVHLETLENSVHFVGESAKYTGRTMHYLITRYESNDAAMNSIVEMMRDRLDNVLDHPMPKSAAVSQAGLSNSTIYESQGKDFNRGTFNRGLDAMNAANREIEEIVLKGWGRI</sequence>
<name>A0ABX8AVQ2_9HYPH</name>
<feature type="domain" description="CobQ/CobB/MinD/ParA nucleotide binding" evidence="1">
    <location>
        <begin position="126"/>
        <end position="414"/>
    </location>
</feature>
<dbReference type="EMBL" id="CP074130">
    <property type="protein sequence ID" value="QUS59135.1"/>
    <property type="molecule type" value="Genomic_DNA"/>
</dbReference>
<protein>
    <submittedName>
        <fullName evidence="2">AAA family ATPase</fullName>
    </submittedName>
</protein>
<keyword evidence="2" id="KW-0614">Plasmid</keyword>
<organism evidence="2 3">
    <name type="scientific">Pseudovibrio brasiliensis</name>
    <dbReference type="NCBI Taxonomy" id="1898042"/>
    <lineage>
        <taxon>Bacteria</taxon>
        <taxon>Pseudomonadati</taxon>
        <taxon>Pseudomonadota</taxon>
        <taxon>Alphaproteobacteria</taxon>
        <taxon>Hyphomicrobiales</taxon>
        <taxon>Stappiaceae</taxon>
        <taxon>Pseudovibrio</taxon>
    </lineage>
</organism>